<protein>
    <submittedName>
        <fullName evidence="1">Uncharacterized protein</fullName>
    </submittedName>
</protein>
<dbReference type="EMBL" id="JAGQDD010000008">
    <property type="protein sequence ID" value="MBQ0931274.1"/>
    <property type="molecule type" value="Genomic_DNA"/>
</dbReference>
<gene>
    <name evidence="1" type="ORF">KAK03_12335</name>
</gene>
<dbReference type="AlphaFoldDB" id="A0A940YK09"/>
<name>A0A940YK09_9BURK</name>
<dbReference type="RefSeq" id="WP_210854261.1">
    <property type="nucleotide sequence ID" value="NZ_JAGQDD010000008.1"/>
</dbReference>
<dbReference type="Proteomes" id="UP000676246">
    <property type="component" value="Unassembled WGS sequence"/>
</dbReference>
<sequence length="228" mass="25793">MSTPYLVERTDRPPLSLRIVPDLPVRHAGTLELVDSEFMATALDSRWQSAGPLPDDRQDLLLLDPALRWAPSIMQALAETTGAPLARVRVLSPVALREVAVIDEIRLPREDGLPCIVRHLHTRRLDPDRHSPAMTRVWRRTRLAVMLADAQQDAEATRWLLMVAAQVRRLGDEGPPWTILGPSSVRDVASHLADSPEWMQRLRFEPPPARHSVSEAWNAVFKAWQQTR</sequence>
<evidence type="ECO:0000313" key="2">
    <source>
        <dbReference type="Proteomes" id="UP000676246"/>
    </source>
</evidence>
<reference evidence="1 2" key="1">
    <citation type="submission" date="2021-04" db="EMBL/GenBank/DDBJ databases">
        <title>The genome sequence of Ideonella sp. 3Y2.</title>
        <authorList>
            <person name="Liu Y."/>
        </authorList>
    </citation>
    <scope>NUCLEOTIDE SEQUENCE [LARGE SCALE GENOMIC DNA]</scope>
    <source>
        <strain evidence="1 2">3Y2</strain>
    </source>
</reference>
<proteinExistence type="predicted"/>
<organism evidence="1 2">
    <name type="scientific">Ideonella alba</name>
    <dbReference type="NCBI Taxonomy" id="2824118"/>
    <lineage>
        <taxon>Bacteria</taxon>
        <taxon>Pseudomonadati</taxon>
        <taxon>Pseudomonadota</taxon>
        <taxon>Betaproteobacteria</taxon>
        <taxon>Burkholderiales</taxon>
        <taxon>Sphaerotilaceae</taxon>
        <taxon>Ideonella</taxon>
    </lineage>
</organism>
<evidence type="ECO:0000313" key="1">
    <source>
        <dbReference type="EMBL" id="MBQ0931274.1"/>
    </source>
</evidence>
<keyword evidence="2" id="KW-1185">Reference proteome</keyword>
<comment type="caution">
    <text evidence="1">The sequence shown here is derived from an EMBL/GenBank/DDBJ whole genome shotgun (WGS) entry which is preliminary data.</text>
</comment>
<accession>A0A940YK09</accession>